<reference evidence="3" key="1">
    <citation type="journal article" date="2019" name="Int. J. Syst. Evol. Microbiol.">
        <title>The Global Catalogue of Microorganisms (GCM) 10K type strain sequencing project: providing services to taxonomists for standard genome sequencing and annotation.</title>
        <authorList>
            <consortium name="The Broad Institute Genomics Platform"/>
            <consortium name="The Broad Institute Genome Sequencing Center for Infectious Disease"/>
            <person name="Wu L."/>
            <person name="Ma J."/>
        </authorList>
    </citation>
    <scope>NUCLEOTIDE SEQUENCE [LARGE SCALE GENOMIC DNA]</scope>
    <source>
        <strain evidence="3">KCTC 32255</strain>
    </source>
</reference>
<dbReference type="PANTHER" id="PTHR30050">
    <property type="entry name" value="CHROMOSOMAL REPLICATION INITIATOR PROTEIN DNAA"/>
    <property type="match status" value="1"/>
</dbReference>
<dbReference type="Pfam" id="PF01695">
    <property type="entry name" value="IstB_IS21"/>
    <property type="match status" value="1"/>
</dbReference>
<dbReference type="SMART" id="SM00382">
    <property type="entry name" value="AAA"/>
    <property type="match status" value="1"/>
</dbReference>
<dbReference type="EMBL" id="JBHSXX010000001">
    <property type="protein sequence ID" value="MFC6867576.1"/>
    <property type="molecule type" value="Genomic_DNA"/>
</dbReference>
<dbReference type="PANTHER" id="PTHR30050:SF4">
    <property type="entry name" value="ATP-BINDING PROTEIN RV3427C IN INSERTION SEQUENCE-RELATED"/>
    <property type="match status" value="1"/>
</dbReference>
<evidence type="ECO:0000313" key="3">
    <source>
        <dbReference type="Proteomes" id="UP001596337"/>
    </source>
</evidence>
<keyword evidence="2" id="KW-0067">ATP-binding</keyword>
<dbReference type="RefSeq" id="WP_345400001.1">
    <property type="nucleotide sequence ID" value="NZ_BAABLA010000096.1"/>
</dbReference>
<dbReference type="Gene3D" id="3.40.50.300">
    <property type="entry name" value="P-loop containing nucleotide triphosphate hydrolases"/>
    <property type="match status" value="1"/>
</dbReference>
<organism evidence="2 3">
    <name type="scientific">Haloechinothrix salitolerans</name>
    <dbReference type="NCBI Taxonomy" id="926830"/>
    <lineage>
        <taxon>Bacteria</taxon>
        <taxon>Bacillati</taxon>
        <taxon>Actinomycetota</taxon>
        <taxon>Actinomycetes</taxon>
        <taxon>Pseudonocardiales</taxon>
        <taxon>Pseudonocardiaceae</taxon>
        <taxon>Haloechinothrix</taxon>
    </lineage>
</organism>
<keyword evidence="2" id="KW-0547">Nucleotide-binding</keyword>
<dbReference type="InterPro" id="IPR003593">
    <property type="entry name" value="AAA+_ATPase"/>
</dbReference>
<accession>A0ABW2BX56</accession>
<dbReference type="InterPro" id="IPR002611">
    <property type="entry name" value="IstB_ATP-bd"/>
</dbReference>
<dbReference type="SUPFAM" id="SSF52540">
    <property type="entry name" value="P-loop containing nucleoside triphosphate hydrolases"/>
    <property type="match status" value="1"/>
</dbReference>
<dbReference type="InterPro" id="IPR027417">
    <property type="entry name" value="P-loop_NTPase"/>
</dbReference>
<feature type="domain" description="AAA+ ATPase" evidence="1">
    <location>
        <begin position="47"/>
        <end position="184"/>
    </location>
</feature>
<comment type="caution">
    <text evidence="2">The sequence shown here is derived from an EMBL/GenBank/DDBJ whole genome shotgun (WGS) entry which is preliminary data.</text>
</comment>
<dbReference type="Proteomes" id="UP001596337">
    <property type="component" value="Unassembled WGS sequence"/>
</dbReference>
<sequence>MTRIDNLVPLRYRDAQLDETEDPKLDAWIDEIRAAEPTTNIDRPKMHGPSLLILGPTGVGKTHKAYALLRHLVDGGLRLRSWPKMISAADLYARLRPRSGVDSEQVFEEFLAAEMVFIDDLGAAKTSEWVEEVNYRLIDHRYNNQLATIFTSNVPPRELGEVLGERVASRLTEMCTTVVLKGADRRRNAA</sequence>
<evidence type="ECO:0000259" key="1">
    <source>
        <dbReference type="SMART" id="SM00382"/>
    </source>
</evidence>
<proteinExistence type="predicted"/>
<dbReference type="CDD" id="cd00009">
    <property type="entry name" value="AAA"/>
    <property type="match status" value="1"/>
</dbReference>
<dbReference type="GO" id="GO:0005524">
    <property type="term" value="F:ATP binding"/>
    <property type="evidence" value="ECO:0007669"/>
    <property type="project" value="UniProtKB-KW"/>
</dbReference>
<evidence type="ECO:0000313" key="2">
    <source>
        <dbReference type="EMBL" id="MFC6867576.1"/>
    </source>
</evidence>
<name>A0ABW2BX56_9PSEU</name>
<keyword evidence="3" id="KW-1185">Reference proteome</keyword>
<protein>
    <submittedName>
        <fullName evidence="2">ATP-binding protein</fullName>
    </submittedName>
</protein>
<gene>
    <name evidence="2" type="ORF">ACFQGD_10480</name>
</gene>